<dbReference type="Proteomes" id="UP000602260">
    <property type="component" value="Unassembled WGS sequence"/>
</dbReference>
<keyword evidence="9" id="KW-0975">Bacterial flagellum</keyword>
<dbReference type="Gene3D" id="3.40.1550.10">
    <property type="entry name" value="CheC-like"/>
    <property type="match status" value="1"/>
</dbReference>
<evidence type="ECO:0000256" key="2">
    <source>
        <dbReference type="ARBA" id="ARBA00004202"/>
    </source>
</evidence>
<dbReference type="PANTHER" id="PTHR30034:SF6">
    <property type="entry name" value="YOP PROTEINS TRANSLOCATION PROTEIN Q"/>
    <property type="match status" value="1"/>
</dbReference>
<dbReference type="SUPFAM" id="SSF103039">
    <property type="entry name" value="CheC-like"/>
    <property type="match status" value="1"/>
</dbReference>
<dbReference type="Pfam" id="PF02154">
    <property type="entry name" value="FliM"/>
    <property type="match status" value="1"/>
</dbReference>
<keyword evidence="11" id="KW-0282">Flagellum</keyword>
<name>A0A8J6J590_9FIRM</name>
<dbReference type="CDD" id="cd17908">
    <property type="entry name" value="FliM"/>
    <property type="match status" value="1"/>
</dbReference>
<dbReference type="GO" id="GO:0050918">
    <property type="term" value="P:positive chemotaxis"/>
    <property type="evidence" value="ECO:0007669"/>
    <property type="project" value="TreeGrafter"/>
</dbReference>
<comment type="subcellular location">
    <subcellularLocation>
        <location evidence="1">Bacterial flagellum basal body</location>
    </subcellularLocation>
    <subcellularLocation>
        <location evidence="2">Cell membrane</location>
        <topology evidence="2">Peripheral membrane protein</topology>
    </subcellularLocation>
</comment>
<evidence type="ECO:0000313" key="12">
    <source>
        <dbReference type="Proteomes" id="UP000602260"/>
    </source>
</evidence>
<dbReference type="Pfam" id="PF01052">
    <property type="entry name" value="FliMN_C"/>
    <property type="match status" value="1"/>
</dbReference>
<keyword evidence="6" id="KW-0145">Chemotaxis</keyword>
<evidence type="ECO:0000256" key="6">
    <source>
        <dbReference type="ARBA" id="ARBA00022500"/>
    </source>
</evidence>
<dbReference type="GO" id="GO:0071978">
    <property type="term" value="P:bacterial-type flagellum-dependent swarming motility"/>
    <property type="evidence" value="ECO:0007669"/>
    <property type="project" value="TreeGrafter"/>
</dbReference>
<dbReference type="Gene3D" id="2.30.330.10">
    <property type="entry name" value="SpoA-like"/>
    <property type="match status" value="1"/>
</dbReference>
<dbReference type="GO" id="GO:0005886">
    <property type="term" value="C:plasma membrane"/>
    <property type="evidence" value="ECO:0007669"/>
    <property type="project" value="UniProtKB-SubCell"/>
</dbReference>
<dbReference type="InterPro" id="IPR036429">
    <property type="entry name" value="SpoA-like_sf"/>
</dbReference>
<comment type="caution">
    <text evidence="11">The sequence shown here is derived from an EMBL/GenBank/DDBJ whole genome shotgun (WGS) entry which is preliminary data.</text>
</comment>
<dbReference type="PRINTS" id="PR00955">
    <property type="entry name" value="FLGMOTORFLIM"/>
</dbReference>
<evidence type="ECO:0000256" key="3">
    <source>
        <dbReference type="ARBA" id="ARBA00011049"/>
    </source>
</evidence>
<comment type="similarity">
    <text evidence="3">Belongs to the FliM family.</text>
</comment>
<dbReference type="RefSeq" id="WP_186879100.1">
    <property type="nucleotide sequence ID" value="NZ_JACOPN010000008.1"/>
</dbReference>
<dbReference type="InterPro" id="IPR028976">
    <property type="entry name" value="CheC-like_sf"/>
</dbReference>
<evidence type="ECO:0000256" key="7">
    <source>
        <dbReference type="ARBA" id="ARBA00022779"/>
    </source>
</evidence>
<dbReference type="InterPro" id="IPR001543">
    <property type="entry name" value="FliN-like_C"/>
</dbReference>
<protein>
    <recommendedName>
        <fullName evidence="4">Flagellar motor switch protein FliM</fullName>
    </recommendedName>
</protein>
<keyword evidence="5" id="KW-1003">Cell membrane</keyword>
<dbReference type="GO" id="GO:0003774">
    <property type="term" value="F:cytoskeletal motor activity"/>
    <property type="evidence" value="ECO:0007669"/>
    <property type="project" value="InterPro"/>
</dbReference>
<dbReference type="GO" id="GO:0009425">
    <property type="term" value="C:bacterial-type flagellum basal body"/>
    <property type="evidence" value="ECO:0007669"/>
    <property type="project" value="UniProtKB-SubCell"/>
</dbReference>
<evidence type="ECO:0000256" key="1">
    <source>
        <dbReference type="ARBA" id="ARBA00004117"/>
    </source>
</evidence>
<evidence type="ECO:0000256" key="9">
    <source>
        <dbReference type="ARBA" id="ARBA00023143"/>
    </source>
</evidence>
<sequence length="334" mass="37935">MAEVLSQSQIDALLHAVQSGEKDLNEPAVEQEKKYRKYDFSSPRKFTKDRIKMLNGIFDNYSRIINSRLNARLRANCEITVESIEEQRYYEFSNALTESDVLALVNVTVKNKEQDVPLLFYLSTPTALSMMDRLMGGEGSSDESLPVDYTYTNLELQLYEDLVSDMVSVMGGSWENYIPIEFAYSKTDVNPTLSQIIGLDEIVVIVDMKMQFPNMAGRMSICLPGEMLTNIFAEISRENPVRKLTTEDKSEEIFDKLRDSSLEIVSILGETRLSLNDVYHLNVGDVIDLGCTKDSSIYLDIGGYHWFTGKIGTHKKNMAVKIDNVCYQAEQRSE</sequence>
<dbReference type="EMBL" id="JACOPN010000008">
    <property type="protein sequence ID" value="MBC5717969.1"/>
    <property type="molecule type" value="Genomic_DNA"/>
</dbReference>
<evidence type="ECO:0000256" key="4">
    <source>
        <dbReference type="ARBA" id="ARBA00021898"/>
    </source>
</evidence>
<keyword evidence="12" id="KW-1185">Reference proteome</keyword>
<dbReference type="InterPro" id="IPR001689">
    <property type="entry name" value="Flag_FliM"/>
</dbReference>
<evidence type="ECO:0000256" key="5">
    <source>
        <dbReference type="ARBA" id="ARBA00022475"/>
    </source>
</evidence>
<keyword evidence="7" id="KW-0283">Flagellar rotation</keyword>
<feature type="domain" description="Flagellar motor switch protein FliN-like C-terminal" evidence="10">
    <location>
        <begin position="256"/>
        <end position="325"/>
    </location>
</feature>
<keyword evidence="11" id="KW-0966">Cell projection</keyword>
<evidence type="ECO:0000313" key="11">
    <source>
        <dbReference type="EMBL" id="MBC5717969.1"/>
    </source>
</evidence>
<keyword evidence="8" id="KW-0472">Membrane</keyword>
<dbReference type="PIRSF" id="PIRSF002888">
    <property type="entry name" value="FliM"/>
    <property type="match status" value="1"/>
</dbReference>
<gene>
    <name evidence="11" type="ORF">H8S55_11690</name>
</gene>
<dbReference type="SUPFAM" id="SSF101801">
    <property type="entry name" value="Surface presentation of antigens (SPOA)"/>
    <property type="match status" value="1"/>
</dbReference>
<dbReference type="PANTHER" id="PTHR30034">
    <property type="entry name" value="FLAGELLAR MOTOR SWITCH PROTEIN FLIM"/>
    <property type="match status" value="1"/>
</dbReference>
<dbReference type="AlphaFoldDB" id="A0A8J6J590"/>
<reference evidence="11" key="1">
    <citation type="submission" date="2020-08" db="EMBL/GenBank/DDBJ databases">
        <title>Genome public.</title>
        <authorList>
            <person name="Liu C."/>
            <person name="Sun Q."/>
        </authorList>
    </citation>
    <scope>NUCLEOTIDE SEQUENCE</scope>
    <source>
        <strain evidence="11">BX5</strain>
    </source>
</reference>
<accession>A0A8J6J590</accession>
<proteinExistence type="inferred from homology"/>
<evidence type="ECO:0000256" key="8">
    <source>
        <dbReference type="ARBA" id="ARBA00023136"/>
    </source>
</evidence>
<keyword evidence="11" id="KW-0969">Cilium</keyword>
<evidence type="ECO:0000259" key="10">
    <source>
        <dbReference type="Pfam" id="PF01052"/>
    </source>
</evidence>
<organism evidence="11 12">
    <name type="scientific">Flintibacter faecis</name>
    <dbReference type="NCBI Taxonomy" id="2763047"/>
    <lineage>
        <taxon>Bacteria</taxon>
        <taxon>Bacillati</taxon>
        <taxon>Bacillota</taxon>
        <taxon>Clostridia</taxon>
        <taxon>Eubacteriales</taxon>
        <taxon>Flintibacter</taxon>
    </lineage>
</organism>